<dbReference type="InParanoid" id="A0A0D0AD95"/>
<dbReference type="HOGENOM" id="CLU_853042_0_0_1"/>
<dbReference type="Proteomes" id="UP000054485">
    <property type="component" value="Unassembled WGS sequence"/>
</dbReference>
<evidence type="ECO:0000313" key="2">
    <source>
        <dbReference type="Proteomes" id="UP000054485"/>
    </source>
</evidence>
<organism evidence="1 2">
    <name type="scientific">Suillus luteus UH-Slu-Lm8-n1</name>
    <dbReference type="NCBI Taxonomy" id="930992"/>
    <lineage>
        <taxon>Eukaryota</taxon>
        <taxon>Fungi</taxon>
        <taxon>Dikarya</taxon>
        <taxon>Basidiomycota</taxon>
        <taxon>Agaricomycotina</taxon>
        <taxon>Agaricomycetes</taxon>
        <taxon>Agaricomycetidae</taxon>
        <taxon>Boletales</taxon>
        <taxon>Suillineae</taxon>
        <taxon>Suillaceae</taxon>
        <taxon>Suillus</taxon>
    </lineage>
</organism>
<name>A0A0D0AD95_9AGAM</name>
<dbReference type="AlphaFoldDB" id="A0A0D0AD95"/>
<reference evidence="2" key="2">
    <citation type="submission" date="2015-01" db="EMBL/GenBank/DDBJ databases">
        <title>Evolutionary Origins and Diversification of the Mycorrhizal Mutualists.</title>
        <authorList>
            <consortium name="DOE Joint Genome Institute"/>
            <consortium name="Mycorrhizal Genomics Consortium"/>
            <person name="Kohler A."/>
            <person name="Kuo A."/>
            <person name="Nagy L.G."/>
            <person name="Floudas D."/>
            <person name="Copeland A."/>
            <person name="Barry K.W."/>
            <person name="Cichocki N."/>
            <person name="Veneault-Fourrey C."/>
            <person name="LaButti K."/>
            <person name="Lindquist E.A."/>
            <person name="Lipzen A."/>
            <person name="Lundell T."/>
            <person name="Morin E."/>
            <person name="Murat C."/>
            <person name="Riley R."/>
            <person name="Ohm R."/>
            <person name="Sun H."/>
            <person name="Tunlid A."/>
            <person name="Henrissat B."/>
            <person name="Grigoriev I.V."/>
            <person name="Hibbett D.S."/>
            <person name="Martin F."/>
        </authorList>
    </citation>
    <scope>NUCLEOTIDE SEQUENCE [LARGE SCALE GENOMIC DNA]</scope>
    <source>
        <strain evidence="2">UH-Slu-Lm8-n1</strain>
    </source>
</reference>
<sequence length="326" mass="37170">MFGKHVRQPLSGDTLRKMYTTMLGPMTITLKKKLHLAHHTMPSMMKDMGFVIFSMFFESLVCLTAFRVHADEVDAIGHWEGNTHCETCCKDPEITNLRQAPNINYGTVNFLELLQLLHGYFWWLLQWTKPLSPSKNYDRAKFSPVTASNTGCCVMSTAGADVFLAAEQRDASWYPFPPPTPQTGCDLIILSAEAFCDPITTSIPQFPQFTARSCSWSFIFEIVKQLSLLWTCWHPRSLGGYQTIKQLWAAWHEGTIIDSVRRQWSQFMFFITHINSMMDAGNYVLEAVQILDEQCGSMLVPQFHSKLQLKKKWVQMTAASTDTSPT</sequence>
<dbReference type="OrthoDB" id="3181539at2759"/>
<dbReference type="EMBL" id="KN836327">
    <property type="protein sequence ID" value="KIK32232.1"/>
    <property type="molecule type" value="Genomic_DNA"/>
</dbReference>
<evidence type="ECO:0000313" key="1">
    <source>
        <dbReference type="EMBL" id="KIK32232.1"/>
    </source>
</evidence>
<protein>
    <submittedName>
        <fullName evidence="1">Uncharacterized protein</fullName>
    </submittedName>
</protein>
<accession>A0A0D0AD95</accession>
<gene>
    <name evidence="1" type="ORF">CY34DRAFT_111044</name>
</gene>
<reference evidence="1 2" key="1">
    <citation type="submission" date="2014-04" db="EMBL/GenBank/DDBJ databases">
        <authorList>
            <consortium name="DOE Joint Genome Institute"/>
            <person name="Kuo A."/>
            <person name="Ruytinx J."/>
            <person name="Rineau F."/>
            <person name="Colpaert J."/>
            <person name="Kohler A."/>
            <person name="Nagy L.G."/>
            <person name="Floudas D."/>
            <person name="Copeland A."/>
            <person name="Barry K.W."/>
            <person name="Cichocki N."/>
            <person name="Veneault-Fourrey C."/>
            <person name="LaButti K."/>
            <person name="Lindquist E.A."/>
            <person name="Lipzen A."/>
            <person name="Lundell T."/>
            <person name="Morin E."/>
            <person name="Murat C."/>
            <person name="Sun H."/>
            <person name="Tunlid A."/>
            <person name="Henrissat B."/>
            <person name="Grigoriev I.V."/>
            <person name="Hibbett D.S."/>
            <person name="Martin F."/>
            <person name="Nordberg H.P."/>
            <person name="Cantor M.N."/>
            <person name="Hua S.X."/>
        </authorList>
    </citation>
    <scope>NUCLEOTIDE SEQUENCE [LARGE SCALE GENOMIC DNA]</scope>
    <source>
        <strain evidence="1 2">UH-Slu-Lm8-n1</strain>
    </source>
</reference>
<keyword evidence="2" id="KW-1185">Reference proteome</keyword>
<proteinExistence type="predicted"/>